<dbReference type="Proteomes" id="UP000032180">
    <property type="component" value="Chromosome 3"/>
</dbReference>
<feature type="chain" id="PRO_5018523889" description="Cystatin domain-containing protein" evidence="5">
    <location>
        <begin position="27"/>
        <end position="123"/>
    </location>
</feature>
<evidence type="ECO:0000259" key="6">
    <source>
        <dbReference type="Pfam" id="PF16845"/>
    </source>
</evidence>
<keyword evidence="5" id="KW-0732">Signal</keyword>
<name>A0A0D9VR29_9ORYZ</name>
<evidence type="ECO:0000313" key="8">
    <source>
        <dbReference type="Proteomes" id="UP000032180"/>
    </source>
</evidence>
<dbReference type="STRING" id="77586.A0A0D9VR29"/>
<keyword evidence="8" id="KW-1185">Reference proteome</keyword>
<keyword evidence="2" id="KW-0646">Protease inhibitor</keyword>
<dbReference type="Gene3D" id="3.10.450.10">
    <property type="match status" value="1"/>
</dbReference>
<feature type="domain" description="Cystatin" evidence="6">
    <location>
        <begin position="36"/>
        <end position="119"/>
    </location>
</feature>
<proteinExistence type="inferred from homology"/>
<dbReference type="GO" id="GO:0004869">
    <property type="term" value="F:cysteine-type endopeptidase inhibitor activity"/>
    <property type="evidence" value="ECO:0007669"/>
    <property type="project" value="UniProtKB-KW"/>
</dbReference>
<evidence type="ECO:0000256" key="4">
    <source>
        <dbReference type="ARBA" id="ARBA00022821"/>
    </source>
</evidence>
<dbReference type="SUPFAM" id="SSF54403">
    <property type="entry name" value="Cystatin/monellin"/>
    <property type="match status" value="1"/>
</dbReference>
<dbReference type="EnsemblPlants" id="LPERR03G07230.1">
    <property type="protein sequence ID" value="LPERR03G07230.1"/>
    <property type="gene ID" value="LPERR03G07230"/>
</dbReference>
<dbReference type="InterPro" id="IPR027214">
    <property type="entry name" value="Cystatin"/>
</dbReference>
<dbReference type="InterPro" id="IPR000010">
    <property type="entry name" value="Cystatin_dom"/>
</dbReference>
<evidence type="ECO:0000256" key="2">
    <source>
        <dbReference type="ARBA" id="ARBA00022690"/>
    </source>
</evidence>
<keyword evidence="4" id="KW-0611">Plant defense</keyword>
<dbReference type="AlphaFoldDB" id="A0A0D9VR29"/>
<keyword evidence="3" id="KW-0789">Thiol protease inhibitor</keyword>
<accession>A0A0D9VR29</accession>
<reference evidence="8" key="2">
    <citation type="submission" date="2013-12" db="EMBL/GenBank/DDBJ databases">
        <authorList>
            <person name="Yu Y."/>
            <person name="Lee S."/>
            <person name="de Baynast K."/>
            <person name="Wissotski M."/>
            <person name="Liu L."/>
            <person name="Talag J."/>
            <person name="Goicoechea J."/>
            <person name="Angelova A."/>
            <person name="Jetty R."/>
            <person name="Kudrna D."/>
            <person name="Golser W."/>
            <person name="Rivera L."/>
            <person name="Zhang J."/>
            <person name="Wing R."/>
        </authorList>
    </citation>
    <scope>NUCLEOTIDE SEQUENCE</scope>
</reference>
<evidence type="ECO:0000313" key="7">
    <source>
        <dbReference type="EnsemblPlants" id="LPERR03G07230.1"/>
    </source>
</evidence>
<comment type="similarity">
    <text evidence="1">Belongs to the cystatin family. Phytocystatin subfamily.</text>
</comment>
<protein>
    <recommendedName>
        <fullName evidence="6">Cystatin domain-containing protein</fullName>
    </recommendedName>
</protein>
<evidence type="ECO:0000256" key="1">
    <source>
        <dbReference type="ARBA" id="ARBA00007233"/>
    </source>
</evidence>
<dbReference type="GO" id="GO:0006952">
    <property type="term" value="P:defense response"/>
    <property type="evidence" value="ECO:0007669"/>
    <property type="project" value="UniProtKB-KW"/>
</dbReference>
<reference evidence="7 8" key="1">
    <citation type="submission" date="2012-08" db="EMBL/GenBank/DDBJ databases">
        <title>Oryza genome evolution.</title>
        <authorList>
            <person name="Wing R.A."/>
        </authorList>
    </citation>
    <scope>NUCLEOTIDE SEQUENCE</scope>
</reference>
<organism evidence="7 8">
    <name type="scientific">Leersia perrieri</name>
    <dbReference type="NCBI Taxonomy" id="77586"/>
    <lineage>
        <taxon>Eukaryota</taxon>
        <taxon>Viridiplantae</taxon>
        <taxon>Streptophyta</taxon>
        <taxon>Embryophyta</taxon>
        <taxon>Tracheophyta</taxon>
        <taxon>Spermatophyta</taxon>
        <taxon>Magnoliopsida</taxon>
        <taxon>Liliopsida</taxon>
        <taxon>Poales</taxon>
        <taxon>Poaceae</taxon>
        <taxon>BOP clade</taxon>
        <taxon>Oryzoideae</taxon>
        <taxon>Oryzeae</taxon>
        <taxon>Oryzinae</taxon>
        <taxon>Leersia</taxon>
    </lineage>
</organism>
<feature type="signal peptide" evidence="5">
    <location>
        <begin position="1"/>
        <end position="26"/>
    </location>
</feature>
<dbReference type="Gramene" id="LPERR03G07230.1">
    <property type="protein sequence ID" value="LPERR03G07230.1"/>
    <property type="gene ID" value="LPERR03G07230"/>
</dbReference>
<evidence type="ECO:0000256" key="5">
    <source>
        <dbReference type="SAM" id="SignalP"/>
    </source>
</evidence>
<dbReference type="InterPro" id="IPR046350">
    <property type="entry name" value="Cystatin_sf"/>
</dbReference>
<dbReference type="PANTHER" id="PTHR47116">
    <property type="entry name" value="PHLOEM FILAMENT PROTEIN"/>
    <property type="match status" value="1"/>
</dbReference>
<sequence>MANRLLHTTVAIVVVCVAATVPGATAYGLIGRWRHIQNISDPHIQELGQWAVMEINKVSPSSLLMFSKVTSGLEPAFHFRKMKYRLLHIDASRCGVMHSYKALLIIEQANNMRKLLSFEGDRS</sequence>
<dbReference type="HOGENOM" id="CLU_113093_2_1_1"/>
<dbReference type="Pfam" id="PF16845">
    <property type="entry name" value="SQAPI"/>
    <property type="match status" value="1"/>
</dbReference>
<evidence type="ECO:0000256" key="3">
    <source>
        <dbReference type="ARBA" id="ARBA00022704"/>
    </source>
</evidence>
<reference evidence="7" key="3">
    <citation type="submission" date="2015-04" db="UniProtKB">
        <authorList>
            <consortium name="EnsemblPlants"/>
        </authorList>
    </citation>
    <scope>IDENTIFICATION</scope>
</reference>